<keyword evidence="3" id="KW-1185">Reference proteome</keyword>
<feature type="region of interest" description="Disordered" evidence="1">
    <location>
        <begin position="109"/>
        <end position="156"/>
    </location>
</feature>
<evidence type="ECO:0000313" key="3">
    <source>
        <dbReference type="Proteomes" id="UP000243459"/>
    </source>
</evidence>
<dbReference type="Gramene" id="ONK72899">
    <property type="protein sequence ID" value="ONK72899"/>
    <property type="gene ID" value="A4U43_C04F24680"/>
</dbReference>
<dbReference type="AlphaFoldDB" id="A0A5P1F837"/>
<accession>A0A5P1F837</accession>
<organism evidence="2 3">
    <name type="scientific">Asparagus officinalis</name>
    <name type="common">Garden asparagus</name>
    <dbReference type="NCBI Taxonomy" id="4686"/>
    <lineage>
        <taxon>Eukaryota</taxon>
        <taxon>Viridiplantae</taxon>
        <taxon>Streptophyta</taxon>
        <taxon>Embryophyta</taxon>
        <taxon>Tracheophyta</taxon>
        <taxon>Spermatophyta</taxon>
        <taxon>Magnoliopsida</taxon>
        <taxon>Liliopsida</taxon>
        <taxon>Asparagales</taxon>
        <taxon>Asparagaceae</taxon>
        <taxon>Asparagoideae</taxon>
        <taxon>Asparagus</taxon>
    </lineage>
</organism>
<proteinExistence type="predicted"/>
<feature type="region of interest" description="Disordered" evidence="1">
    <location>
        <begin position="1"/>
        <end position="24"/>
    </location>
</feature>
<evidence type="ECO:0000256" key="1">
    <source>
        <dbReference type="SAM" id="MobiDB-lite"/>
    </source>
</evidence>
<protein>
    <submittedName>
        <fullName evidence="2">Uncharacterized protein</fullName>
    </submittedName>
</protein>
<sequence>MAPHCAISRGICATKGPHQPRSEDAPSQLEMTIVCYSKDFIDHHNYYGHDGTRDSEMTHFAKEHLSEIVETHPSQQPSKKQCLVLSEPEPIPGGSSRIRRESPTILTLEPRAKPSGKDPILIDQGNPDDKENVDYGANTDTYFTKSDDVGFEGNIG</sequence>
<dbReference type="EMBL" id="CM007384">
    <property type="protein sequence ID" value="ONK72899.1"/>
    <property type="molecule type" value="Genomic_DNA"/>
</dbReference>
<evidence type="ECO:0000313" key="2">
    <source>
        <dbReference type="EMBL" id="ONK72899.1"/>
    </source>
</evidence>
<reference evidence="3" key="1">
    <citation type="journal article" date="2017" name="Nat. Commun.">
        <title>The asparagus genome sheds light on the origin and evolution of a young Y chromosome.</title>
        <authorList>
            <person name="Harkess A."/>
            <person name="Zhou J."/>
            <person name="Xu C."/>
            <person name="Bowers J.E."/>
            <person name="Van der Hulst R."/>
            <person name="Ayyampalayam S."/>
            <person name="Mercati F."/>
            <person name="Riccardi P."/>
            <person name="McKain M.R."/>
            <person name="Kakrana A."/>
            <person name="Tang H."/>
            <person name="Ray J."/>
            <person name="Groenendijk J."/>
            <person name="Arikit S."/>
            <person name="Mathioni S.M."/>
            <person name="Nakano M."/>
            <person name="Shan H."/>
            <person name="Telgmann-Rauber A."/>
            <person name="Kanno A."/>
            <person name="Yue Z."/>
            <person name="Chen H."/>
            <person name="Li W."/>
            <person name="Chen Y."/>
            <person name="Xu X."/>
            <person name="Zhang Y."/>
            <person name="Luo S."/>
            <person name="Chen H."/>
            <person name="Gao J."/>
            <person name="Mao Z."/>
            <person name="Pires J.C."/>
            <person name="Luo M."/>
            <person name="Kudrna D."/>
            <person name="Wing R.A."/>
            <person name="Meyers B.C."/>
            <person name="Yi K."/>
            <person name="Kong H."/>
            <person name="Lavrijsen P."/>
            <person name="Sunseri F."/>
            <person name="Falavigna A."/>
            <person name="Ye Y."/>
            <person name="Leebens-Mack J.H."/>
            <person name="Chen G."/>
        </authorList>
    </citation>
    <scope>NUCLEOTIDE SEQUENCE [LARGE SCALE GENOMIC DNA]</scope>
    <source>
        <strain evidence="3">cv. DH0086</strain>
    </source>
</reference>
<name>A0A5P1F837_ASPOF</name>
<dbReference type="Proteomes" id="UP000243459">
    <property type="component" value="Chromosome 4"/>
</dbReference>
<gene>
    <name evidence="2" type="ORF">A4U43_C04F24680</name>
</gene>